<dbReference type="OrthoDB" id="9154618at2"/>
<organism evidence="2 3">
    <name type="scientific">Budvicia aquatica</name>
    <dbReference type="NCBI Taxonomy" id="82979"/>
    <lineage>
        <taxon>Bacteria</taxon>
        <taxon>Pseudomonadati</taxon>
        <taxon>Pseudomonadota</taxon>
        <taxon>Gammaproteobacteria</taxon>
        <taxon>Enterobacterales</taxon>
        <taxon>Budviciaceae</taxon>
        <taxon>Budvicia</taxon>
    </lineage>
</organism>
<proteinExistence type="predicted"/>
<keyword evidence="1" id="KW-0732">Signal</keyword>
<keyword evidence="3" id="KW-1185">Reference proteome</keyword>
<evidence type="ECO:0000256" key="1">
    <source>
        <dbReference type="SAM" id="SignalP"/>
    </source>
</evidence>
<accession>A0A2C6DWA1</accession>
<name>A0A2C6DWA1_9GAMM</name>
<dbReference type="AlphaFoldDB" id="A0A2C6DWA1"/>
<dbReference type="Proteomes" id="UP000224974">
    <property type="component" value="Unassembled WGS sequence"/>
</dbReference>
<feature type="chain" id="PRO_5012903251" description="Lipoprotein" evidence="1">
    <location>
        <begin position="28"/>
        <end position="121"/>
    </location>
</feature>
<evidence type="ECO:0000313" key="2">
    <source>
        <dbReference type="EMBL" id="PHI32755.1"/>
    </source>
</evidence>
<evidence type="ECO:0008006" key="4">
    <source>
        <dbReference type="Google" id="ProtNLM"/>
    </source>
</evidence>
<protein>
    <recommendedName>
        <fullName evidence="4">Lipoprotein</fullName>
    </recommendedName>
</protein>
<dbReference type="EMBL" id="PDDX01000001">
    <property type="protein sequence ID" value="PHI32755.1"/>
    <property type="molecule type" value="Genomic_DNA"/>
</dbReference>
<dbReference type="PROSITE" id="PS51257">
    <property type="entry name" value="PROKAR_LIPOPROTEIN"/>
    <property type="match status" value="1"/>
</dbReference>
<reference evidence="3" key="1">
    <citation type="submission" date="2017-09" db="EMBL/GenBank/DDBJ databases">
        <title>FDA dAtabase for Regulatory Grade micrObial Sequences (FDA-ARGOS): Supporting development and validation of Infectious Disease Dx tests.</title>
        <authorList>
            <person name="Minogue T."/>
            <person name="Wolcott M."/>
            <person name="Wasieloski L."/>
            <person name="Aguilar W."/>
            <person name="Moore D."/>
            <person name="Tallon L."/>
            <person name="Sadzewicz L."/>
            <person name="Ott S."/>
            <person name="Zhao X."/>
            <person name="Nagaraj S."/>
            <person name="Vavikolanu K."/>
            <person name="Aluvathingal J."/>
            <person name="Nadendla S."/>
            <person name="Sichtig H."/>
        </authorList>
    </citation>
    <scope>NUCLEOTIDE SEQUENCE [LARGE SCALE GENOMIC DNA]</scope>
    <source>
        <strain evidence="3">FDAARGOS_387</strain>
    </source>
</reference>
<dbReference type="RefSeq" id="WP_051323300.1">
    <property type="nucleotide sequence ID" value="NZ_PDDX01000001.1"/>
</dbReference>
<gene>
    <name evidence="2" type="ORF">CRN84_18745</name>
</gene>
<sequence>MKKIVFAVACALTLAGCVTSAVRPSMAKLTPPERVFAYQTNIPNESKLTVVRDSGFLGGCYYGFYINGEKAASIDVGEKVEFHLISGELTLGFKGEGSICIANVLQTERQIVLKPGEHKAV</sequence>
<feature type="signal peptide" evidence="1">
    <location>
        <begin position="1"/>
        <end position="27"/>
    </location>
</feature>
<comment type="caution">
    <text evidence="2">The sequence shown here is derived from an EMBL/GenBank/DDBJ whole genome shotgun (WGS) entry which is preliminary data.</text>
</comment>
<evidence type="ECO:0000313" key="3">
    <source>
        <dbReference type="Proteomes" id="UP000224974"/>
    </source>
</evidence>